<dbReference type="GO" id="GO:0040029">
    <property type="term" value="P:epigenetic regulation of gene expression"/>
    <property type="evidence" value="ECO:0007669"/>
    <property type="project" value="TreeGrafter"/>
</dbReference>
<dbReference type="SUPFAM" id="SSF52768">
    <property type="entry name" value="Arginase/deacetylase"/>
    <property type="match status" value="1"/>
</dbReference>
<dbReference type="InterPro" id="IPR037138">
    <property type="entry name" value="His_deacetylse_dom_sf"/>
</dbReference>
<dbReference type="Gene3D" id="3.40.800.20">
    <property type="entry name" value="Histone deacetylase domain"/>
    <property type="match status" value="1"/>
</dbReference>
<proteinExistence type="predicted"/>
<feature type="domain" description="Histone deacetylase" evidence="1">
    <location>
        <begin position="60"/>
        <end position="289"/>
    </location>
</feature>
<dbReference type="InterPro" id="IPR000286">
    <property type="entry name" value="HDACs"/>
</dbReference>
<dbReference type="EMBL" id="MN740758">
    <property type="protein sequence ID" value="QHS81521.1"/>
    <property type="molecule type" value="Genomic_DNA"/>
</dbReference>
<organism evidence="2">
    <name type="scientific">viral metagenome</name>
    <dbReference type="NCBI Taxonomy" id="1070528"/>
    <lineage>
        <taxon>unclassified sequences</taxon>
        <taxon>metagenomes</taxon>
        <taxon>organismal metagenomes</taxon>
    </lineage>
</organism>
<dbReference type="InterPro" id="IPR023801">
    <property type="entry name" value="His_deacetylse_dom"/>
</dbReference>
<dbReference type="GO" id="GO:0004407">
    <property type="term" value="F:histone deacetylase activity"/>
    <property type="evidence" value="ECO:0007669"/>
    <property type="project" value="TreeGrafter"/>
</dbReference>
<dbReference type="PANTHER" id="PTHR10625">
    <property type="entry name" value="HISTONE DEACETYLASE HDAC1-RELATED"/>
    <property type="match status" value="1"/>
</dbReference>
<evidence type="ECO:0000259" key="1">
    <source>
        <dbReference type="Pfam" id="PF00850"/>
    </source>
</evidence>
<evidence type="ECO:0000313" key="2">
    <source>
        <dbReference type="EMBL" id="QHS81521.1"/>
    </source>
</evidence>
<sequence length="291" mass="32664">MNKIHIWIDPEQVKHMGGSTHPEHPQRIEAIRKRMVSWNKDLYELHEVTESVSEKGAQWLGVDRPVPWSMLEDGDTYVTPYTSTLLRRGSDMIEEAVGLLADGLIRCAFVCIRPPGHHMGTKGPSGFCHQNNAWLAAKEFYRRRLRHCAIFDFDAHHGDGTEDCVRRGMLRGIKFCSTHAFGKGIYPGTGDRTGNSDTILNIPLAKGTKAKEFEAIFESEVIPFLSDSEVIIVSAGFDGHEEDPMGLLQFQDSTYRKIGSVLRGLGKPMLYLLEGGYEPTVLARCVEMILF</sequence>
<dbReference type="PRINTS" id="PR01270">
    <property type="entry name" value="HDASUPER"/>
</dbReference>
<dbReference type="AlphaFoldDB" id="A0A6C0AQB5"/>
<name>A0A6C0AQB5_9ZZZZ</name>
<reference evidence="2" key="1">
    <citation type="journal article" date="2020" name="Nature">
        <title>Giant virus diversity and host interactions through global metagenomics.</title>
        <authorList>
            <person name="Schulz F."/>
            <person name="Roux S."/>
            <person name="Paez-Espino D."/>
            <person name="Jungbluth S."/>
            <person name="Walsh D.A."/>
            <person name="Denef V.J."/>
            <person name="McMahon K.D."/>
            <person name="Konstantinidis K.T."/>
            <person name="Eloe-Fadrosh E.A."/>
            <person name="Kyrpides N.C."/>
            <person name="Woyke T."/>
        </authorList>
    </citation>
    <scope>NUCLEOTIDE SEQUENCE</scope>
    <source>
        <strain evidence="2">GVMAG-S-1101164-72</strain>
    </source>
</reference>
<dbReference type="InterPro" id="IPR023696">
    <property type="entry name" value="Ureohydrolase_dom_sf"/>
</dbReference>
<dbReference type="PANTHER" id="PTHR10625:SF10">
    <property type="entry name" value="HISTONE DEACETYLASE HDAC1"/>
    <property type="match status" value="1"/>
</dbReference>
<protein>
    <recommendedName>
        <fullName evidence="1">Histone deacetylase domain-containing protein</fullName>
    </recommendedName>
</protein>
<dbReference type="Pfam" id="PF00850">
    <property type="entry name" value="Hist_deacetyl"/>
    <property type="match status" value="1"/>
</dbReference>
<accession>A0A6C0AQB5</accession>